<evidence type="ECO:0000313" key="2">
    <source>
        <dbReference type="Proteomes" id="UP000790377"/>
    </source>
</evidence>
<dbReference type="Proteomes" id="UP000790377">
    <property type="component" value="Unassembled WGS sequence"/>
</dbReference>
<accession>A0ACB8AK23</accession>
<reference evidence="1" key="1">
    <citation type="journal article" date="2021" name="New Phytol.">
        <title>Evolutionary innovations through gain and loss of genes in the ectomycorrhizal Boletales.</title>
        <authorList>
            <person name="Wu G."/>
            <person name="Miyauchi S."/>
            <person name="Morin E."/>
            <person name="Kuo A."/>
            <person name="Drula E."/>
            <person name="Varga T."/>
            <person name="Kohler A."/>
            <person name="Feng B."/>
            <person name="Cao Y."/>
            <person name="Lipzen A."/>
            <person name="Daum C."/>
            <person name="Hundley H."/>
            <person name="Pangilinan J."/>
            <person name="Johnson J."/>
            <person name="Barry K."/>
            <person name="LaButti K."/>
            <person name="Ng V."/>
            <person name="Ahrendt S."/>
            <person name="Min B."/>
            <person name="Choi I.G."/>
            <person name="Park H."/>
            <person name="Plett J.M."/>
            <person name="Magnuson J."/>
            <person name="Spatafora J.W."/>
            <person name="Nagy L.G."/>
            <person name="Henrissat B."/>
            <person name="Grigoriev I.V."/>
            <person name="Yang Z.L."/>
            <person name="Xu J."/>
            <person name="Martin F.M."/>
        </authorList>
    </citation>
    <scope>NUCLEOTIDE SEQUENCE</scope>
    <source>
        <strain evidence="1">ATCC 28755</strain>
    </source>
</reference>
<gene>
    <name evidence="1" type="ORF">BJ138DRAFT_1003469</name>
</gene>
<proteinExistence type="predicted"/>
<evidence type="ECO:0000313" key="1">
    <source>
        <dbReference type="EMBL" id="KAH7912917.1"/>
    </source>
</evidence>
<organism evidence="1 2">
    <name type="scientific">Hygrophoropsis aurantiaca</name>
    <dbReference type="NCBI Taxonomy" id="72124"/>
    <lineage>
        <taxon>Eukaryota</taxon>
        <taxon>Fungi</taxon>
        <taxon>Dikarya</taxon>
        <taxon>Basidiomycota</taxon>
        <taxon>Agaricomycotina</taxon>
        <taxon>Agaricomycetes</taxon>
        <taxon>Agaricomycetidae</taxon>
        <taxon>Boletales</taxon>
        <taxon>Coniophorineae</taxon>
        <taxon>Hygrophoropsidaceae</taxon>
        <taxon>Hygrophoropsis</taxon>
    </lineage>
</organism>
<comment type="caution">
    <text evidence="1">The sequence shown here is derived from an EMBL/GenBank/DDBJ whole genome shotgun (WGS) entry which is preliminary data.</text>
</comment>
<name>A0ACB8AK23_9AGAM</name>
<keyword evidence="2" id="KW-1185">Reference proteome</keyword>
<sequence length="280" mass="31666">MSSSATSKLNRKDASSSKKSQENIASKEPGTKERPCCEDTDKGIENPYHPRPSQAVGFEHPNGTPGYAEKHKGYSVMQQHVLYWDRDEDGQIWPIDTWAGFRGLGFNLLFCLWATIVVHLSLSLPTRIAYSYIPDPFFRIYVPTIRKDKHGSDSGVYDTEGHYISARFEDMWAKFTSDGSAGSSSPRKTMSLSELFRCVRANRLAMDPFGWIASILEWGTTWLLVQKDGCIEKKDVYKMYDGSLFYEIRDKRNTKEGWNKGWGIGGDGFLGGDKVLPFSL</sequence>
<dbReference type="EMBL" id="MU267641">
    <property type="protein sequence ID" value="KAH7912917.1"/>
    <property type="molecule type" value="Genomic_DNA"/>
</dbReference>
<protein>
    <submittedName>
        <fullName evidence="1">Caleosin related protein-domain-containing protein</fullName>
    </submittedName>
</protein>